<sequence length="592" mass="66320">MTLNFSRRPVFPSKPLEENSGIRIGNGYAMDGGFSEKNVGVDGYVRAHHCHHYAWDFLGNSFDSGKDIRGGGDRVNSLDRADILDILPADPFGMSATFTAAITGWIEDFETFETDGLSFIWNSAMKIHSDNEGGMMNERLNNSSCRFGERTGEEFLSLDNGDTRFDSNHREAAGEVASAMDIDGGCPEGLLFALSYLNSQDLLSVERVCKLLRSTVQGDALLWRDIHIDQPLSERITDDGLLQLASRAQGSLRTLSLVKCSRITDDGLKRVLESNPTLIKLNVPGCTKLTVEGIVESLKIFKSTSTPGIKQLRVGGRYDVTQIHFEELMSLIGAEGCKEKSSVLKPRFYGQYSLPCDDDCAMDIEACPKCRMFRMVYDCPAETCQDRERSKNSVCYGWQWKIEKDLYWYNKLQDYINNDTSKLAKDYRLFGLELMPFMATVTVVVVNIASIAIAIIRRVIGIENPFGYSIVVFLCIRASGFTRPGDFIGWSMQSSSIHSRLFPSGFDHADTKTGEETILSLCMQREDVSITDVCFGGGRKPKQLQLPYTLEEVEGKRQQSSYSFRIPRRRWKAKGSKAATAVNCAMHISRRR</sequence>
<dbReference type="AlphaFoldDB" id="A0AAD4XE98"/>
<keyword evidence="1" id="KW-0472">Membrane</keyword>
<organism evidence="3 4">
    <name type="scientific">Papaver atlanticum</name>
    <dbReference type="NCBI Taxonomy" id="357466"/>
    <lineage>
        <taxon>Eukaryota</taxon>
        <taxon>Viridiplantae</taxon>
        <taxon>Streptophyta</taxon>
        <taxon>Embryophyta</taxon>
        <taxon>Tracheophyta</taxon>
        <taxon>Spermatophyta</taxon>
        <taxon>Magnoliopsida</taxon>
        <taxon>Ranunculales</taxon>
        <taxon>Papaveraceae</taxon>
        <taxon>Papaveroideae</taxon>
        <taxon>Papaver</taxon>
    </lineage>
</organism>
<gene>
    <name evidence="3" type="ORF">MKW98_018287</name>
</gene>
<reference evidence="3" key="1">
    <citation type="submission" date="2022-04" db="EMBL/GenBank/DDBJ databases">
        <title>A functionally conserved STORR gene fusion in Papaver species that diverged 16.8 million years ago.</title>
        <authorList>
            <person name="Catania T."/>
        </authorList>
    </citation>
    <scope>NUCLEOTIDE SEQUENCE</scope>
    <source>
        <strain evidence="3">S-188037</strain>
    </source>
</reference>
<dbReference type="PANTHER" id="PTHR13382">
    <property type="entry name" value="MITOCHONDRIAL ATP SYNTHASE COUPLING FACTOR B"/>
    <property type="match status" value="1"/>
</dbReference>
<dbReference type="InterPro" id="IPR001810">
    <property type="entry name" value="F-box_dom"/>
</dbReference>
<evidence type="ECO:0000256" key="1">
    <source>
        <dbReference type="SAM" id="Phobius"/>
    </source>
</evidence>
<evidence type="ECO:0000313" key="4">
    <source>
        <dbReference type="Proteomes" id="UP001202328"/>
    </source>
</evidence>
<dbReference type="EMBL" id="JAJJMB010010853">
    <property type="protein sequence ID" value="KAI3906102.1"/>
    <property type="molecule type" value="Genomic_DNA"/>
</dbReference>
<dbReference type="InterPro" id="IPR050648">
    <property type="entry name" value="F-box_LRR-repeat"/>
</dbReference>
<dbReference type="InterPro" id="IPR032675">
    <property type="entry name" value="LRR_dom_sf"/>
</dbReference>
<name>A0AAD4XE98_9MAGN</name>
<comment type="caution">
    <text evidence="3">The sequence shown here is derived from an EMBL/GenBank/DDBJ whole genome shotgun (WGS) entry which is preliminary data.</text>
</comment>
<keyword evidence="1" id="KW-1133">Transmembrane helix</keyword>
<evidence type="ECO:0000313" key="3">
    <source>
        <dbReference type="EMBL" id="KAI3906102.1"/>
    </source>
</evidence>
<keyword evidence="1" id="KW-0812">Transmembrane</keyword>
<dbReference type="SUPFAM" id="SSF52047">
    <property type="entry name" value="RNI-like"/>
    <property type="match status" value="1"/>
</dbReference>
<dbReference type="Pfam" id="PF12937">
    <property type="entry name" value="F-box-like"/>
    <property type="match status" value="1"/>
</dbReference>
<keyword evidence="4" id="KW-1185">Reference proteome</keyword>
<proteinExistence type="predicted"/>
<feature type="transmembrane region" description="Helical" evidence="1">
    <location>
        <begin position="434"/>
        <end position="456"/>
    </location>
</feature>
<protein>
    <recommendedName>
        <fullName evidence="2">F-box domain-containing protein</fullName>
    </recommendedName>
</protein>
<dbReference type="Gene3D" id="3.80.10.10">
    <property type="entry name" value="Ribonuclease Inhibitor"/>
    <property type="match status" value="1"/>
</dbReference>
<dbReference type="InterPro" id="IPR036047">
    <property type="entry name" value="F-box-like_dom_sf"/>
</dbReference>
<dbReference type="SUPFAM" id="SSF81383">
    <property type="entry name" value="F-box domain"/>
    <property type="match status" value="1"/>
</dbReference>
<accession>A0AAD4XE98</accession>
<feature type="domain" description="F-box" evidence="2">
    <location>
        <begin position="190"/>
        <end position="228"/>
    </location>
</feature>
<dbReference type="Proteomes" id="UP001202328">
    <property type="component" value="Unassembled WGS sequence"/>
</dbReference>
<evidence type="ECO:0000259" key="2">
    <source>
        <dbReference type="Pfam" id="PF12937"/>
    </source>
</evidence>
<dbReference type="PANTHER" id="PTHR13382:SF22">
    <property type="entry name" value="F-BOX PROTEIN SKIP14"/>
    <property type="match status" value="1"/>
</dbReference>
<dbReference type="GO" id="GO:0005737">
    <property type="term" value="C:cytoplasm"/>
    <property type="evidence" value="ECO:0007669"/>
    <property type="project" value="TreeGrafter"/>
</dbReference>